<name>A0ACB9T5A7_HOLOL</name>
<sequence length="540" mass="63574">MRRGCWKVDDEEKGAGVFKSKGDRHHKIDPKEWLDLYKRSKLSEQSDECSCSSAIYIDIDEDDVEKDDGSKEYSRWPDLPDLLLEKIFSYLSMREKYYASLVCKSWYRAFHLPYVWSQFVLEDSTLTRGRFNYYSGWQYVLDHLRTQMCLSRVGRNFRHLTFEPMMNFYNLYEFMNMVSWYIEQTRIKKIQQADISGVGCKIRTLKFTFPCDMSSGDEEAERARLFGTGGRLLDGLKRLMSNLQLLRRLELIDLMLDSREAAHLLDEVCEICCLTLRTLILINTTKFQYQLLHVGVFLNLEVLMISPQNLGSDVIELIGYTKLKHLYIVQNKYTPDDILIKPIPEKIWKICRKNNPELKVHLRVESTVYKTLVWQPGAPVKSIIYDSPQIGVENDSAMTIIEMYRNDIAVFGHMNLPKVEKSKSFHERADSTLLLLCRLCPKLTTLIITEWISTTTLLLIATTARNLRYLYVRREAVIKKCDWPQSPDWSDEFYEWLKENSRRYNNVESEISQILGYNWRLISDKEFKMIEIDFSSNRVC</sequence>
<dbReference type="EMBL" id="CM043019">
    <property type="protein sequence ID" value="KAI4461986.1"/>
    <property type="molecule type" value="Genomic_DNA"/>
</dbReference>
<proteinExistence type="predicted"/>
<protein>
    <submittedName>
        <fullName evidence="1">Uncharacterized protein</fullName>
    </submittedName>
</protein>
<keyword evidence="2" id="KW-1185">Reference proteome</keyword>
<accession>A0ACB9T5A7</accession>
<gene>
    <name evidence="1" type="ORF">MML48_5g00012810</name>
</gene>
<dbReference type="Proteomes" id="UP001056778">
    <property type="component" value="Chromosome 5"/>
</dbReference>
<evidence type="ECO:0000313" key="1">
    <source>
        <dbReference type="EMBL" id="KAI4461986.1"/>
    </source>
</evidence>
<evidence type="ECO:0000313" key="2">
    <source>
        <dbReference type="Proteomes" id="UP001056778"/>
    </source>
</evidence>
<organism evidence="1 2">
    <name type="scientific">Holotrichia oblita</name>
    <name type="common">Chafer beetle</name>
    <dbReference type="NCBI Taxonomy" id="644536"/>
    <lineage>
        <taxon>Eukaryota</taxon>
        <taxon>Metazoa</taxon>
        <taxon>Ecdysozoa</taxon>
        <taxon>Arthropoda</taxon>
        <taxon>Hexapoda</taxon>
        <taxon>Insecta</taxon>
        <taxon>Pterygota</taxon>
        <taxon>Neoptera</taxon>
        <taxon>Endopterygota</taxon>
        <taxon>Coleoptera</taxon>
        <taxon>Polyphaga</taxon>
        <taxon>Scarabaeiformia</taxon>
        <taxon>Scarabaeidae</taxon>
        <taxon>Melolonthinae</taxon>
        <taxon>Holotrichia</taxon>
    </lineage>
</organism>
<comment type="caution">
    <text evidence="1">The sequence shown here is derived from an EMBL/GenBank/DDBJ whole genome shotgun (WGS) entry which is preliminary data.</text>
</comment>
<reference evidence="1" key="1">
    <citation type="submission" date="2022-04" db="EMBL/GenBank/DDBJ databases">
        <title>Chromosome-scale genome assembly of Holotrichia oblita Faldermann.</title>
        <authorList>
            <person name="Rongchong L."/>
        </authorList>
    </citation>
    <scope>NUCLEOTIDE SEQUENCE</scope>
    <source>
        <strain evidence="1">81SQS9</strain>
    </source>
</reference>